<feature type="active site" description="Schiff-base intermediate with substrate" evidence="3">
    <location>
        <position position="164"/>
    </location>
</feature>
<dbReference type="Proteomes" id="UP000250369">
    <property type="component" value="Unassembled WGS sequence"/>
</dbReference>
<evidence type="ECO:0000256" key="2">
    <source>
        <dbReference type="PIRNR" id="PIRNR001365"/>
    </source>
</evidence>
<dbReference type="GO" id="GO:0005829">
    <property type="term" value="C:cytosol"/>
    <property type="evidence" value="ECO:0007669"/>
    <property type="project" value="TreeGrafter"/>
</dbReference>
<reference evidence="5 6" key="1">
    <citation type="journal article" date="2009" name="Int. J. Syst. Evol. Microbiol.">
        <title>Paenibacillus contaminans sp. nov., isolated from a contaminated laboratory plate.</title>
        <authorList>
            <person name="Chou J.H."/>
            <person name="Lee J.H."/>
            <person name="Lin M.C."/>
            <person name="Chang P.S."/>
            <person name="Arun A.B."/>
            <person name="Young C.C."/>
            <person name="Chen W.M."/>
        </authorList>
    </citation>
    <scope>NUCLEOTIDE SEQUENCE [LARGE SCALE GENOMIC DNA]</scope>
    <source>
        <strain evidence="5 6">CKOBP-6</strain>
    </source>
</reference>
<dbReference type="InterPro" id="IPR013785">
    <property type="entry name" value="Aldolase_TIM"/>
</dbReference>
<dbReference type="PRINTS" id="PR00146">
    <property type="entry name" value="DHPICSNTHASE"/>
</dbReference>
<evidence type="ECO:0000256" key="3">
    <source>
        <dbReference type="PIRSR" id="PIRSR001365-1"/>
    </source>
</evidence>
<organism evidence="5 6">
    <name type="scientific">Paenibacillus contaminans</name>
    <dbReference type="NCBI Taxonomy" id="450362"/>
    <lineage>
        <taxon>Bacteria</taxon>
        <taxon>Bacillati</taxon>
        <taxon>Bacillota</taxon>
        <taxon>Bacilli</taxon>
        <taxon>Bacillales</taxon>
        <taxon>Paenibacillaceae</taxon>
        <taxon>Paenibacillus</taxon>
    </lineage>
</organism>
<protein>
    <recommendedName>
        <fullName evidence="7">Dihydrodipicolinate synthase family protein</fullName>
    </recommendedName>
</protein>
<evidence type="ECO:0000313" key="6">
    <source>
        <dbReference type="Proteomes" id="UP000250369"/>
    </source>
</evidence>
<evidence type="ECO:0000256" key="1">
    <source>
        <dbReference type="ARBA" id="ARBA00023239"/>
    </source>
</evidence>
<keyword evidence="1 2" id="KW-0456">Lyase</keyword>
<dbReference type="Pfam" id="PF00701">
    <property type="entry name" value="DHDPS"/>
    <property type="match status" value="1"/>
</dbReference>
<feature type="active site" description="Proton donor/acceptor" evidence="3">
    <location>
        <position position="135"/>
    </location>
</feature>
<dbReference type="InterPro" id="IPR002220">
    <property type="entry name" value="DapA-like"/>
</dbReference>
<dbReference type="GO" id="GO:0008747">
    <property type="term" value="F:N-acetylneuraminate lyase activity"/>
    <property type="evidence" value="ECO:0007669"/>
    <property type="project" value="TreeGrafter"/>
</dbReference>
<name>A0A329MHR3_9BACL</name>
<evidence type="ECO:0000313" key="5">
    <source>
        <dbReference type="EMBL" id="RAV19379.1"/>
    </source>
</evidence>
<dbReference type="CDD" id="cd00408">
    <property type="entry name" value="DHDPS-like"/>
    <property type="match status" value="1"/>
</dbReference>
<feature type="binding site" evidence="4">
    <location>
        <position position="47"/>
    </location>
    <ligand>
        <name>pyruvate</name>
        <dbReference type="ChEBI" id="CHEBI:15361"/>
    </ligand>
</feature>
<keyword evidence="6" id="KW-1185">Reference proteome</keyword>
<gene>
    <name evidence="5" type="ORF">DQG23_20490</name>
</gene>
<dbReference type="SMART" id="SM01130">
    <property type="entry name" value="DHDPS"/>
    <property type="match status" value="1"/>
</dbReference>
<dbReference type="PANTHER" id="PTHR42849:SF1">
    <property type="entry name" value="N-ACETYLNEURAMINATE LYASE"/>
    <property type="match status" value="1"/>
</dbReference>
<comment type="caution">
    <text evidence="5">The sequence shown here is derived from an EMBL/GenBank/DDBJ whole genome shotgun (WGS) entry which is preliminary data.</text>
</comment>
<dbReference type="PIRSF" id="PIRSF001365">
    <property type="entry name" value="DHDPS"/>
    <property type="match status" value="1"/>
</dbReference>
<feature type="binding site" evidence="4">
    <location>
        <position position="204"/>
    </location>
    <ligand>
        <name>pyruvate</name>
        <dbReference type="ChEBI" id="CHEBI:15361"/>
    </ligand>
</feature>
<dbReference type="EMBL" id="QMFB01000012">
    <property type="protein sequence ID" value="RAV19379.1"/>
    <property type="molecule type" value="Genomic_DNA"/>
</dbReference>
<dbReference type="SUPFAM" id="SSF51569">
    <property type="entry name" value="Aldolase"/>
    <property type="match status" value="1"/>
</dbReference>
<accession>A0A329MHR3</accession>
<proteinExistence type="inferred from homology"/>
<dbReference type="GO" id="GO:0019262">
    <property type="term" value="P:N-acetylneuraminate catabolic process"/>
    <property type="evidence" value="ECO:0007669"/>
    <property type="project" value="TreeGrafter"/>
</dbReference>
<dbReference type="AlphaFoldDB" id="A0A329MHR3"/>
<dbReference type="Gene3D" id="3.20.20.70">
    <property type="entry name" value="Aldolase class I"/>
    <property type="match status" value="1"/>
</dbReference>
<comment type="similarity">
    <text evidence="2">Belongs to the DapA family.</text>
</comment>
<evidence type="ECO:0000256" key="4">
    <source>
        <dbReference type="PIRSR" id="PIRSR001365-2"/>
    </source>
</evidence>
<dbReference type="PANTHER" id="PTHR42849">
    <property type="entry name" value="N-ACETYLNEURAMINATE LYASE"/>
    <property type="match status" value="1"/>
</dbReference>
<sequence>MIFMALQGNIPVIPTPFVNGNIDYISFDRLIQKTVDYLEGYVVCGSTGEAPALTAKERIEIVRYFSANIPAGKEIVVGLGHTCLEEAVEIGLAASESGVKAALVPSPYYFPNSLSMVVDYVGKLAERTGLDIVFYDNPVTTSTRFTTNDLIQLSEAVPQVKAIKMTDHSFEKIRQLKTRTALTVFGGDDIICYRAFVAGVDGNMIIAPIIFPEAFRTCWELHREGKFEESFDIYSRKLLPFISMFGPGDEIPTTKALFKHLGIFASDEVRSPLLPSDNLRVREVLTGYRQAEKAGAI</sequence>
<evidence type="ECO:0008006" key="7">
    <source>
        <dbReference type="Google" id="ProtNLM"/>
    </source>
</evidence>